<keyword evidence="2 7" id="KW-0479">Metal-binding</keyword>
<evidence type="ECO:0000256" key="2">
    <source>
        <dbReference type="ARBA" id="ARBA00022723"/>
    </source>
</evidence>
<organism evidence="9 10">
    <name type="scientific">Zhongshania aliphaticivorans</name>
    <dbReference type="NCBI Taxonomy" id="1470434"/>
    <lineage>
        <taxon>Bacteria</taxon>
        <taxon>Pseudomonadati</taxon>
        <taxon>Pseudomonadota</taxon>
        <taxon>Gammaproteobacteria</taxon>
        <taxon>Cellvibrionales</taxon>
        <taxon>Spongiibacteraceae</taxon>
        <taxon>Zhongshania</taxon>
    </lineage>
</organism>
<dbReference type="InterPro" id="IPR023550">
    <property type="entry name" value="PKHD_hydroxylase"/>
</dbReference>
<evidence type="ECO:0000256" key="6">
    <source>
        <dbReference type="ARBA" id="ARBA00023004"/>
    </source>
</evidence>
<keyword evidence="3 7" id="KW-0847">Vitamin C</keyword>
<dbReference type="Pfam" id="PF13640">
    <property type="entry name" value="2OG-FeII_Oxy_3"/>
    <property type="match status" value="1"/>
</dbReference>
<dbReference type="HAMAP" id="MF_00657">
    <property type="entry name" value="Hydroxyl_YbiX"/>
    <property type="match status" value="1"/>
</dbReference>
<dbReference type="SMART" id="SM00702">
    <property type="entry name" value="P4Hc"/>
    <property type="match status" value="1"/>
</dbReference>
<dbReference type="NCBIfam" id="NF003974">
    <property type="entry name" value="PRK05467.1-3"/>
    <property type="match status" value="1"/>
</dbReference>
<feature type="binding site" evidence="7">
    <location>
        <position position="98"/>
    </location>
    <ligand>
        <name>Fe cation</name>
        <dbReference type="ChEBI" id="CHEBI:24875"/>
    </ligand>
</feature>
<evidence type="ECO:0000256" key="5">
    <source>
        <dbReference type="ARBA" id="ARBA00023002"/>
    </source>
</evidence>
<sequence length="226" mass="25115">MLTVINNFLSASELAHFRQTLDGANWQDGARSAGQLAAPLKTNLQLDDSSAAARRLVTSLSAKLSQHPLFISAALPDKIYPPKFNCYQNDGHYGQHIDSAIMRLADGSSLRSDLSATLFLSQAQDYEGGELCVEIGGCLQEIKLDAGDMILYPANCLHEVKPVPKGQRLAAFFWVQSLIRSHQQRQQLFELDQSIQALTIKLGSDDEEVRRLSALYHNLLREWAYA</sequence>
<dbReference type="InterPro" id="IPR005123">
    <property type="entry name" value="Oxoglu/Fe-dep_dioxygenase_dom"/>
</dbReference>
<dbReference type="PANTHER" id="PTHR41536">
    <property type="entry name" value="PKHD-TYPE HYDROXYLASE YBIX"/>
    <property type="match status" value="1"/>
</dbReference>
<evidence type="ECO:0000256" key="4">
    <source>
        <dbReference type="ARBA" id="ARBA00022964"/>
    </source>
</evidence>
<gene>
    <name evidence="9" type="ORF">AZF00_16220</name>
</gene>
<name>A0A127M946_9GAMM</name>
<dbReference type="GO" id="GO:0006879">
    <property type="term" value="P:intracellular iron ion homeostasis"/>
    <property type="evidence" value="ECO:0007669"/>
    <property type="project" value="TreeGrafter"/>
</dbReference>
<dbReference type="GO" id="GO:0005506">
    <property type="term" value="F:iron ion binding"/>
    <property type="evidence" value="ECO:0007669"/>
    <property type="project" value="UniProtKB-UniRule"/>
</dbReference>
<dbReference type="KEGG" id="zal:AZF00_16220"/>
<comment type="cofactor">
    <cofactor evidence="1 7">
        <name>L-ascorbate</name>
        <dbReference type="ChEBI" id="CHEBI:38290"/>
    </cofactor>
</comment>
<dbReference type="InterPro" id="IPR006620">
    <property type="entry name" value="Pro_4_hyd_alph"/>
</dbReference>
<dbReference type="Gene3D" id="4.10.860.20">
    <property type="entry name" value="Rabenosyn, Rab binding domain"/>
    <property type="match status" value="1"/>
</dbReference>
<comment type="cofactor">
    <cofactor evidence="7">
        <name>Fe(2+)</name>
        <dbReference type="ChEBI" id="CHEBI:29033"/>
    </cofactor>
    <text evidence="7">Binds 1 Fe(2+) ion per subunit.</text>
</comment>
<dbReference type="Proteomes" id="UP000074119">
    <property type="component" value="Chromosome"/>
</dbReference>
<dbReference type="PANTHER" id="PTHR41536:SF1">
    <property type="entry name" value="PKHD-TYPE HYDROXYLASE YBIX"/>
    <property type="match status" value="1"/>
</dbReference>
<dbReference type="InterPro" id="IPR041097">
    <property type="entry name" value="PKHD_C"/>
</dbReference>
<evidence type="ECO:0000256" key="1">
    <source>
        <dbReference type="ARBA" id="ARBA00001961"/>
    </source>
</evidence>
<dbReference type="RefSeq" id="WP_008252198.1">
    <property type="nucleotide sequence ID" value="NZ_CP014544.1"/>
</dbReference>
<feature type="binding site" evidence="7">
    <location>
        <position position="158"/>
    </location>
    <ligand>
        <name>Fe cation</name>
        <dbReference type="ChEBI" id="CHEBI:24875"/>
    </ligand>
</feature>
<feature type="binding site" evidence="7">
    <location>
        <position position="96"/>
    </location>
    <ligand>
        <name>Fe cation</name>
        <dbReference type="ChEBI" id="CHEBI:24875"/>
    </ligand>
</feature>
<dbReference type="NCBIfam" id="NF003975">
    <property type="entry name" value="PRK05467.1-4"/>
    <property type="match status" value="1"/>
</dbReference>
<evidence type="ECO:0000256" key="3">
    <source>
        <dbReference type="ARBA" id="ARBA00022896"/>
    </source>
</evidence>
<evidence type="ECO:0000259" key="8">
    <source>
        <dbReference type="PROSITE" id="PS51471"/>
    </source>
</evidence>
<feature type="binding site" evidence="7">
    <location>
        <position position="168"/>
    </location>
    <ligand>
        <name>2-oxoglutarate</name>
        <dbReference type="ChEBI" id="CHEBI:16810"/>
    </ligand>
</feature>
<proteinExistence type="inferred from homology"/>
<dbReference type="STRING" id="1470434.AZF00_16220"/>
<dbReference type="EMBL" id="CP014544">
    <property type="protein sequence ID" value="AMO69749.1"/>
    <property type="molecule type" value="Genomic_DNA"/>
</dbReference>
<reference evidence="9 10" key="1">
    <citation type="submission" date="2015-12" db="EMBL/GenBank/DDBJ databases">
        <authorList>
            <person name="Shamseldin A."/>
            <person name="Moawad H."/>
            <person name="Abd El-Rahim W.M."/>
            <person name="Sadowsky M.J."/>
        </authorList>
    </citation>
    <scope>NUCLEOTIDE SEQUENCE [LARGE SCALE GENOMIC DNA]</scope>
    <source>
        <strain evidence="9 10">SM2</strain>
    </source>
</reference>
<dbReference type="GO" id="GO:0006974">
    <property type="term" value="P:DNA damage response"/>
    <property type="evidence" value="ECO:0007669"/>
    <property type="project" value="TreeGrafter"/>
</dbReference>
<dbReference type="Gene3D" id="2.60.120.620">
    <property type="entry name" value="q2cbj1_9rhob like domain"/>
    <property type="match status" value="1"/>
</dbReference>
<feature type="domain" description="Fe2OG dioxygenase" evidence="8">
    <location>
        <begin position="78"/>
        <end position="177"/>
    </location>
</feature>
<dbReference type="PROSITE" id="PS51471">
    <property type="entry name" value="FE2OG_OXY"/>
    <property type="match status" value="1"/>
</dbReference>
<accession>A0A127M946</accession>
<dbReference type="AlphaFoldDB" id="A0A127M946"/>
<keyword evidence="5 7" id="KW-0560">Oxidoreductase</keyword>
<dbReference type="GO" id="GO:0016706">
    <property type="term" value="F:2-oxoglutarate-dependent dioxygenase activity"/>
    <property type="evidence" value="ECO:0007669"/>
    <property type="project" value="UniProtKB-UniRule"/>
</dbReference>
<dbReference type="InterPro" id="IPR011051">
    <property type="entry name" value="RmlC_Cupin_sf"/>
</dbReference>
<keyword evidence="6 7" id="KW-0408">Iron</keyword>
<dbReference type="GO" id="GO:0031418">
    <property type="term" value="F:L-ascorbic acid binding"/>
    <property type="evidence" value="ECO:0007669"/>
    <property type="project" value="UniProtKB-KW"/>
</dbReference>
<evidence type="ECO:0000256" key="7">
    <source>
        <dbReference type="HAMAP-Rule" id="MF_00657"/>
    </source>
</evidence>
<evidence type="ECO:0000313" key="10">
    <source>
        <dbReference type="Proteomes" id="UP000074119"/>
    </source>
</evidence>
<dbReference type="InterPro" id="IPR044862">
    <property type="entry name" value="Pro_4_hyd_alph_FE2OG_OXY"/>
</dbReference>
<dbReference type="SUPFAM" id="SSF51182">
    <property type="entry name" value="RmlC-like cupins"/>
    <property type="match status" value="1"/>
</dbReference>
<dbReference type="Pfam" id="PF18331">
    <property type="entry name" value="PKHD_C"/>
    <property type="match status" value="1"/>
</dbReference>
<keyword evidence="4 7" id="KW-0223">Dioxygenase</keyword>
<protein>
    <submittedName>
        <fullName evidence="9">PKHD-type hydroxylase</fullName>
    </submittedName>
</protein>
<evidence type="ECO:0000313" key="9">
    <source>
        <dbReference type="EMBL" id="AMO69749.1"/>
    </source>
</evidence>